<dbReference type="AlphaFoldDB" id="A0A2K4X961"/>
<dbReference type="EMBL" id="LT965928">
    <property type="protein sequence ID" value="SOU40843.1"/>
    <property type="molecule type" value="Genomic_DNA"/>
</dbReference>
<evidence type="ECO:0000313" key="2">
    <source>
        <dbReference type="Proteomes" id="UP000238288"/>
    </source>
</evidence>
<dbReference type="GeneID" id="93663503"/>
<evidence type="ECO:0000313" key="1">
    <source>
        <dbReference type="EMBL" id="SOU40843.1"/>
    </source>
</evidence>
<accession>A0A2K4X961</accession>
<organism evidence="1 2">
    <name type="scientific">Pseudoalteromonas carrageenovora IAM 12662</name>
    <dbReference type="NCBI Taxonomy" id="1314868"/>
    <lineage>
        <taxon>Bacteria</taxon>
        <taxon>Pseudomonadati</taxon>
        <taxon>Pseudomonadota</taxon>
        <taxon>Gammaproteobacteria</taxon>
        <taxon>Alteromonadales</taxon>
        <taxon>Pseudoalteromonadaceae</taxon>
        <taxon>Pseudoalteromonas</taxon>
    </lineage>
</organism>
<dbReference type="OrthoDB" id="5957483at2"/>
<dbReference type="PROSITE" id="PS51257">
    <property type="entry name" value="PROKAR_LIPOPROTEIN"/>
    <property type="match status" value="1"/>
</dbReference>
<reference evidence="1 2" key="1">
    <citation type="submission" date="2017-11" db="EMBL/GenBank/DDBJ databases">
        <authorList>
            <person name="Han C.G."/>
        </authorList>
    </citation>
    <scope>NUCLEOTIDE SEQUENCE [LARGE SCALE GENOMIC DNA]</scope>
    <source>
        <strain evidence="2">ATCC 43555</strain>
    </source>
</reference>
<dbReference type="RefSeq" id="WP_104642612.1">
    <property type="nucleotide sequence ID" value="NZ_AQGW01000020.1"/>
</dbReference>
<name>A0A2K4X961_PSEVC</name>
<gene>
    <name evidence="1" type="ORF">PCAR9_A30002</name>
</gene>
<proteinExistence type="predicted"/>
<evidence type="ECO:0008006" key="3">
    <source>
        <dbReference type="Google" id="ProtNLM"/>
    </source>
</evidence>
<protein>
    <recommendedName>
        <fullName evidence="3">Lipoprotein</fullName>
    </recommendedName>
</protein>
<dbReference type="Proteomes" id="UP000238288">
    <property type="component" value="Chromosome PCAR9a"/>
</dbReference>
<sequence>MIKNIICIGAVFFITSCASNHENKIQILTTAKVVDITKQGSKVCDSFQLTESEITLYFQTAEEVSNEEAHGESIIMPCKYSGELIMNKEVYSYEVFAGGAGYIFDDKGWVLKNFICKNNNCCSSFSNLC</sequence>